<dbReference type="SUPFAM" id="SSF88946">
    <property type="entry name" value="Sigma2 domain of RNA polymerase sigma factors"/>
    <property type="match status" value="1"/>
</dbReference>
<sequence>MGQSQLEFEAFYAAAKDDCLRTVFACIGDLHRAEDLVAEAFARAWASWGRVAHHPAPRAWIVRTALNQGVSVWRRRRRELPLADLTGWEPAVDAAQQGIEWDLNAAVLALPPRQRQVVALRVFLDLDTATTARTLGIAQGTVRALLSQAMAALRTAIDTPGQRERSR</sequence>
<dbReference type="InterPro" id="IPR039425">
    <property type="entry name" value="RNA_pol_sigma-70-like"/>
</dbReference>
<dbReference type="EMBL" id="RPFW01000006">
    <property type="protein sequence ID" value="TVZ01809.1"/>
    <property type="molecule type" value="Genomic_DNA"/>
</dbReference>
<dbReference type="PANTHER" id="PTHR43133:SF50">
    <property type="entry name" value="ECF RNA POLYMERASE SIGMA FACTOR SIGM"/>
    <property type="match status" value="1"/>
</dbReference>
<evidence type="ECO:0000256" key="2">
    <source>
        <dbReference type="ARBA" id="ARBA00023015"/>
    </source>
</evidence>
<keyword evidence="5" id="KW-0804">Transcription</keyword>
<evidence type="ECO:0000256" key="3">
    <source>
        <dbReference type="ARBA" id="ARBA00023082"/>
    </source>
</evidence>
<comment type="caution">
    <text evidence="8">The sequence shown here is derived from an EMBL/GenBank/DDBJ whole genome shotgun (WGS) entry which is preliminary data.</text>
</comment>
<keyword evidence="3" id="KW-0731">Sigma factor</keyword>
<proteinExistence type="inferred from homology"/>
<evidence type="ECO:0000313" key="8">
    <source>
        <dbReference type="EMBL" id="TVZ01809.1"/>
    </source>
</evidence>
<comment type="similarity">
    <text evidence="1">Belongs to the sigma-70 factor family. ECF subfamily.</text>
</comment>
<feature type="domain" description="RNA polymerase sigma factor 70 region 4 type 2" evidence="7">
    <location>
        <begin position="103"/>
        <end position="153"/>
    </location>
</feature>
<gene>
    <name evidence="8" type="ORF">EAS64_30635</name>
</gene>
<dbReference type="OrthoDB" id="3777963at2"/>
<dbReference type="Gene3D" id="1.10.1740.10">
    <property type="match status" value="1"/>
</dbReference>
<reference evidence="8 9" key="1">
    <citation type="submission" date="2018-11" db="EMBL/GenBank/DDBJ databases">
        <title>Trebonia kvetii gen.nov., sp.nov., a novel acidophilic actinobacterium, and proposal of the new actinobacterial family Treboniaceae fam. nov.</title>
        <authorList>
            <person name="Rapoport D."/>
            <person name="Sagova-Mareckova M."/>
            <person name="Sedlacek I."/>
            <person name="Provaznik J."/>
            <person name="Kralova S."/>
            <person name="Pavlinic D."/>
            <person name="Benes V."/>
            <person name="Kopecky J."/>
        </authorList>
    </citation>
    <scope>NUCLEOTIDE SEQUENCE [LARGE SCALE GENOMIC DNA]</scope>
    <source>
        <strain evidence="8 9">15Tr583</strain>
    </source>
</reference>
<dbReference type="SUPFAM" id="SSF88659">
    <property type="entry name" value="Sigma3 and sigma4 domains of RNA polymerase sigma factors"/>
    <property type="match status" value="1"/>
</dbReference>
<keyword evidence="9" id="KW-1185">Reference proteome</keyword>
<dbReference type="PANTHER" id="PTHR43133">
    <property type="entry name" value="RNA POLYMERASE ECF-TYPE SIGMA FACTO"/>
    <property type="match status" value="1"/>
</dbReference>
<accession>A0A6P2BRU4</accession>
<protein>
    <submittedName>
        <fullName evidence="8">SigE family RNA polymerase sigma factor</fullName>
    </submittedName>
</protein>
<evidence type="ECO:0000313" key="9">
    <source>
        <dbReference type="Proteomes" id="UP000460272"/>
    </source>
</evidence>
<keyword evidence="4" id="KW-0238">DNA-binding</keyword>
<dbReference type="GO" id="GO:0016987">
    <property type="term" value="F:sigma factor activity"/>
    <property type="evidence" value="ECO:0007669"/>
    <property type="project" value="UniProtKB-KW"/>
</dbReference>
<evidence type="ECO:0000259" key="7">
    <source>
        <dbReference type="Pfam" id="PF08281"/>
    </source>
</evidence>
<dbReference type="InterPro" id="IPR007627">
    <property type="entry name" value="RNA_pol_sigma70_r2"/>
</dbReference>
<dbReference type="RefSeq" id="WP_145858685.1">
    <property type="nucleotide sequence ID" value="NZ_RPFW01000006.1"/>
</dbReference>
<dbReference type="Pfam" id="PF04542">
    <property type="entry name" value="Sigma70_r2"/>
    <property type="match status" value="1"/>
</dbReference>
<dbReference type="InterPro" id="IPR036388">
    <property type="entry name" value="WH-like_DNA-bd_sf"/>
</dbReference>
<dbReference type="GO" id="GO:0003677">
    <property type="term" value="F:DNA binding"/>
    <property type="evidence" value="ECO:0007669"/>
    <property type="project" value="UniProtKB-KW"/>
</dbReference>
<dbReference type="InterPro" id="IPR014284">
    <property type="entry name" value="RNA_pol_sigma-70_dom"/>
</dbReference>
<dbReference type="NCBIfam" id="TIGR02937">
    <property type="entry name" value="sigma70-ECF"/>
    <property type="match status" value="1"/>
</dbReference>
<dbReference type="Proteomes" id="UP000460272">
    <property type="component" value="Unassembled WGS sequence"/>
</dbReference>
<feature type="domain" description="RNA polymerase sigma-70 region 2" evidence="6">
    <location>
        <begin position="18"/>
        <end position="78"/>
    </location>
</feature>
<dbReference type="Gene3D" id="1.10.10.10">
    <property type="entry name" value="Winged helix-like DNA-binding domain superfamily/Winged helix DNA-binding domain"/>
    <property type="match status" value="1"/>
</dbReference>
<dbReference type="InterPro" id="IPR013249">
    <property type="entry name" value="RNA_pol_sigma70_r4_t2"/>
</dbReference>
<dbReference type="GO" id="GO:0006352">
    <property type="term" value="P:DNA-templated transcription initiation"/>
    <property type="evidence" value="ECO:0007669"/>
    <property type="project" value="InterPro"/>
</dbReference>
<keyword evidence="2" id="KW-0805">Transcription regulation</keyword>
<organism evidence="8 9">
    <name type="scientific">Trebonia kvetii</name>
    <dbReference type="NCBI Taxonomy" id="2480626"/>
    <lineage>
        <taxon>Bacteria</taxon>
        <taxon>Bacillati</taxon>
        <taxon>Actinomycetota</taxon>
        <taxon>Actinomycetes</taxon>
        <taxon>Streptosporangiales</taxon>
        <taxon>Treboniaceae</taxon>
        <taxon>Trebonia</taxon>
    </lineage>
</organism>
<evidence type="ECO:0000256" key="5">
    <source>
        <dbReference type="ARBA" id="ARBA00023163"/>
    </source>
</evidence>
<dbReference type="AlphaFoldDB" id="A0A6P2BRU4"/>
<dbReference type="InterPro" id="IPR013325">
    <property type="entry name" value="RNA_pol_sigma_r2"/>
</dbReference>
<evidence type="ECO:0000256" key="4">
    <source>
        <dbReference type="ARBA" id="ARBA00023125"/>
    </source>
</evidence>
<dbReference type="InterPro" id="IPR013324">
    <property type="entry name" value="RNA_pol_sigma_r3/r4-like"/>
</dbReference>
<evidence type="ECO:0000256" key="1">
    <source>
        <dbReference type="ARBA" id="ARBA00010641"/>
    </source>
</evidence>
<evidence type="ECO:0000259" key="6">
    <source>
        <dbReference type="Pfam" id="PF04542"/>
    </source>
</evidence>
<name>A0A6P2BRU4_9ACTN</name>
<dbReference type="Pfam" id="PF08281">
    <property type="entry name" value="Sigma70_r4_2"/>
    <property type="match status" value="1"/>
</dbReference>